<dbReference type="Proteomes" id="UP000298458">
    <property type="component" value="Unassembled WGS sequence"/>
</dbReference>
<dbReference type="Gene3D" id="3.30.750.24">
    <property type="entry name" value="STAS domain"/>
    <property type="match status" value="1"/>
</dbReference>
<dbReference type="EMBL" id="RQET01000014">
    <property type="protein sequence ID" value="TGK06192.1"/>
    <property type="molecule type" value="Genomic_DNA"/>
</dbReference>
<name>A0A4R9G3W5_9LEPT</name>
<reference evidence="2" key="1">
    <citation type="journal article" date="2019" name="PLoS Negl. Trop. Dis.">
        <title>Revisiting the worldwide diversity of Leptospira species in the environment.</title>
        <authorList>
            <person name="Vincent A.T."/>
            <person name="Schiettekatte O."/>
            <person name="Bourhy P."/>
            <person name="Veyrier F.J."/>
            <person name="Picardeau M."/>
        </authorList>
    </citation>
    <scope>NUCLEOTIDE SEQUENCE [LARGE SCALE GENOMIC DNA]</scope>
    <source>
        <strain evidence="2">SSW15</strain>
    </source>
</reference>
<evidence type="ECO:0000313" key="3">
    <source>
        <dbReference type="Proteomes" id="UP000298458"/>
    </source>
</evidence>
<organism evidence="2 3">
    <name type="scientific">Leptospira fletcheri</name>
    <dbReference type="NCBI Taxonomy" id="2484981"/>
    <lineage>
        <taxon>Bacteria</taxon>
        <taxon>Pseudomonadati</taxon>
        <taxon>Spirochaetota</taxon>
        <taxon>Spirochaetia</taxon>
        <taxon>Leptospirales</taxon>
        <taxon>Leptospiraceae</taxon>
        <taxon>Leptospira</taxon>
    </lineage>
</organism>
<dbReference type="RefSeq" id="WP_135769319.1">
    <property type="nucleotide sequence ID" value="NZ_RQET01000014.1"/>
</dbReference>
<feature type="domain" description="STAS" evidence="1">
    <location>
        <begin position="15"/>
        <end position="100"/>
    </location>
</feature>
<dbReference type="AlphaFoldDB" id="A0A4R9G3W5"/>
<keyword evidence="3" id="KW-1185">Reference proteome</keyword>
<comment type="caution">
    <text evidence="2">The sequence shown here is derived from an EMBL/GenBank/DDBJ whole genome shotgun (WGS) entry which is preliminary data.</text>
</comment>
<evidence type="ECO:0000313" key="2">
    <source>
        <dbReference type="EMBL" id="TGK06192.1"/>
    </source>
</evidence>
<gene>
    <name evidence="2" type="ORF">EHO60_16495</name>
</gene>
<proteinExistence type="predicted"/>
<dbReference type="InterPro" id="IPR002645">
    <property type="entry name" value="STAS_dom"/>
</dbReference>
<sequence length="100" mass="11511">MTKLELQGRKGTVRFQNHLLDGYEKVFDEISDRASRAQFEELVLDLSQTKKITSSGVAKLLTLKNLLDHFGIRLEVVNLQSSLMDILKKFKVDMMLKIRS</sequence>
<dbReference type="InterPro" id="IPR036513">
    <property type="entry name" value="STAS_dom_sf"/>
</dbReference>
<dbReference type="OrthoDB" id="332023at2"/>
<protein>
    <submittedName>
        <fullName evidence="2">STAS domain-containing protein</fullName>
    </submittedName>
</protein>
<dbReference type="PROSITE" id="PS50801">
    <property type="entry name" value="STAS"/>
    <property type="match status" value="1"/>
</dbReference>
<dbReference type="SUPFAM" id="SSF52091">
    <property type="entry name" value="SpoIIaa-like"/>
    <property type="match status" value="1"/>
</dbReference>
<evidence type="ECO:0000259" key="1">
    <source>
        <dbReference type="PROSITE" id="PS50801"/>
    </source>
</evidence>
<dbReference type="Pfam" id="PF01740">
    <property type="entry name" value="STAS"/>
    <property type="match status" value="1"/>
</dbReference>
<accession>A0A4R9G3W5</accession>